<proteinExistence type="inferred from homology"/>
<comment type="similarity">
    <text evidence="1">Belongs to the peptidase C40 family.</text>
</comment>
<evidence type="ECO:0000259" key="6">
    <source>
        <dbReference type="PROSITE" id="PS51935"/>
    </source>
</evidence>
<evidence type="ECO:0000313" key="7">
    <source>
        <dbReference type="EMBL" id="SQB58065.1"/>
    </source>
</evidence>
<dbReference type="Proteomes" id="UP000249986">
    <property type="component" value="Unassembled WGS sequence"/>
</dbReference>
<keyword evidence="3 7" id="KW-0378">Hydrolase</keyword>
<dbReference type="AlphaFoldDB" id="A0A2X2YCB1"/>
<name>A0A2X2YCB1_CLOPF</name>
<keyword evidence="4" id="KW-0788">Thiol protease</keyword>
<gene>
    <name evidence="7" type="primary">cwlO_1</name>
    <name evidence="7" type="ORF">NCTC10719_00662</name>
</gene>
<evidence type="ECO:0000256" key="1">
    <source>
        <dbReference type="ARBA" id="ARBA00007074"/>
    </source>
</evidence>
<dbReference type="SUPFAM" id="SSF53955">
    <property type="entry name" value="Lysozyme-like"/>
    <property type="match status" value="1"/>
</dbReference>
<sequence>MNKKENLIKKIIKRKLKRKVLAFFLSSTGIAISTTVVVFIAFFGALMYITEENNNSNANLIGVPTEYIQYFNEASDLTGVPNWVLAGIAKQESNFNPNDEYGGAYGIMQQQRYDFDGSDIYKYYLDLGLADLYRSLGYEFNSVDEIWEVFLKDVRLQIITGAFETRQYANYVLYKKNISEKLDYNSTENLKLINWNASENDANFKEILRRIFACYNGGPSYGMKVNLDTAQNNYPNNVFKYAMEFRNSGLINSSESGFVGDNETIENAINAGMKWVGKSPYVWGGGRTQEDIDAGRFDCSSFVHYCYSSAGIELGDRANAVTFSLVNMGKKINPSDMKRGDIIFFNTYTYNGHIAIYLGDGKFLHDGSTKGVWINNLNEPYWAKAFNGNVRRIIE</sequence>
<dbReference type="EC" id="3.4.-.-" evidence="7"/>
<organism evidence="7 8">
    <name type="scientific">Clostridium perfringens</name>
    <dbReference type="NCBI Taxonomy" id="1502"/>
    <lineage>
        <taxon>Bacteria</taxon>
        <taxon>Bacillati</taxon>
        <taxon>Bacillota</taxon>
        <taxon>Clostridia</taxon>
        <taxon>Eubacteriales</taxon>
        <taxon>Clostridiaceae</taxon>
        <taxon>Clostridium</taxon>
    </lineage>
</organism>
<feature type="transmembrane region" description="Helical" evidence="5">
    <location>
        <begin position="21"/>
        <end position="49"/>
    </location>
</feature>
<dbReference type="GO" id="GO:0008234">
    <property type="term" value="F:cysteine-type peptidase activity"/>
    <property type="evidence" value="ECO:0007669"/>
    <property type="project" value="UniProtKB-KW"/>
</dbReference>
<dbReference type="PANTHER" id="PTHR47053:SF1">
    <property type="entry name" value="MUREIN DD-ENDOPEPTIDASE MEPH-RELATED"/>
    <property type="match status" value="1"/>
</dbReference>
<dbReference type="InterPro" id="IPR023346">
    <property type="entry name" value="Lysozyme-like_dom_sf"/>
</dbReference>
<dbReference type="PANTHER" id="PTHR47053">
    <property type="entry name" value="MUREIN DD-ENDOPEPTIDASE MEPH-RELATED"/>
    <property type="match status" value="1"/>
</dbReference>
<evidence type="ECO:0000256" key="2">
    <source>
        <dbReference type="ARBA" id="ARBA00022670"/>
    </source>
</evidence>
<evidence type="ECO:0000313" key="8">
    <source>
        <dbReference type="Proteomes" id="UP000249986"/>
    </source>
</evidence>
<dbReference type="InterPro" id="IPR000064">
    <property type="entry name" value="NLP_P60_dom"/>
</dbReference>
<evidence type="ECO:0000256" key="3">
    <source>
        <dbReference type="ARBA" id="ARBA00022801"/>
    </source>
</evidence>
<dbReference type="Pfam" id="PF00877">
    <property type="entry name" value="NLPC_P60"/>
    <property type="match status" value="1"/>
</dbReference>
<feature type="domain" description="NlpC/P60" evidence="6">
    <location>
        <begin position="262"/>
        <end position="393"/>
    </location>
</feature>
<dbReference type="InterPro" id="IPR051202">
    <property type="entry name" value="Peptidase_C40"/>
</dbReference>
<dbReference type="SUPFAM" id="SSF54001">
    <property type="entry name" value="Cysteine proteinases"/>
    <property type="match status" value="1"/>
</dbReference>
<keyword evidence="5" id="KW-0812">Transmembrane</keyword>
<reference evidence="7 8" key="1">
    <citation type="submission" date="2018-06" db="EMBL/GenBank/DDBJ databases">
        <authorList>
            <consortium name="Pathogen Informatics"/>
            <person name="Doyle S."/>
        </authorList>
    </citation>
    <scope>NUCLEOTIDE SEQUENCE [LARGE SCALE GENOMIC DNA]</scope>
    <source>
        <strain evidence="7 8">NCTC10719</strain>
    </source>
</reference>
<dbReference type="PROSITE" id="PS51935">
    <property type="entry name" value="NLPC_P60"/>
    <property type="match status" value="1"/>
</dbReference>
<keyword evidence="5" id="KW-1133">Transmembrane helix</keyword>
<dbReference type="InterPro" id="IPR038765">
    <property type="entry name" value="Papain-like_cys_pep_sf"/>
</dbReference>
<dbReference type="RefSeq" id="WP_111926101.1">
    <property type="nucleotide sequence ID" value="NZ_CATNYI010000009.1"/>
</dbReference>
<dbReference type="Gene3D" id="1.10.530.10">
    <property type="match status" value="1"/>
</dbReference>
<keyword evidence="2" id="KW-0645">Protease</keyword>
<evidence type="ECO:0000256" key="4">
    <source>
        <dbReference type="ARBA" id="ARBA00022807"/>
    </source>
</evidence>
<evidence type="ECO:0000256" key="5">
    <source>
        <dbReference type="SAM" id="Phobius"/>
    </source>
</evidence>
<dbReference type="EMBL" id="UAWG01000001">
    <property type="protein sequence ID" value="SQB58065.1"/>
    <property type="molecule type" value="Genomic_DNA"/>
</dbReference>
<accession>A0A2X2YCB1</accession>
<protein>
    <submittedName>
        <fullName evidence="7">Cell wall-binding protein</fullName>
        <ecNumber evidence="7">3.4.-.-</ecNumber>
    </submittedName>
</protein>
<keyword evidence="5" id="KW-0472">Membrane</keyword>
<dbReference type="GO" id="GO:0006508">
    <property type="term" value="P:proteolysis"/>
    <property type="evidence" value="ECO:0007669"/>
    <property type="project" value="UniProtKB-KW"/>
</dbReference>
<dbReference type="Gene3D" id="3.90.1720.10">
    <property type="entry name" value="endopeptidase domain like (from Nostoc punctiforme)"/>
    <property type="match status" value="1"/>
</dbReference>